<dbReference type="Proteomes" id="UP000289152">
    <property type="component" value="Unassembled WGS sequence"/>
</dbReference>
<comment type="caution">
    <text evidence="1">The sequence shown here is derived from an EMBL/GenBank/DDBJ whole genome shotgun (WGS) entry which is preliminary data.</text>
</comment>
<dbReference type="AlphaFoldDB" id="A0A4Q1BNV4"/>
<name>A0A4Q1BNV4_TREME</name>
<accession>A0A4Q1BNV4</accession>
<keyword evidence="2" id="KW-1185">Reference proteome</keyword>
<dbReference type="EMBL" id="SDIL01000030">
    <property type="protein sequence ID" value="RXK39565.1"/>
    <property type="molecule type" value="Genomic_DNA"/>
</dbReference>
<evidence type="ECO:0000313" key="1">
    <source>
        <dbReference type="EMBL" id="RXK39565.1"/>
    </source>
</evidence>
<gene>
    <name evidence="1" type="ORF">M231_03235</name>
</gene>
<dbReference type="InParanoid" id="A0A4Q1BNV4"/>
<reference evidence="1 2" key="1">
    <citation type="submission" date="2016-06" db="EMBL/GenBank/DDBJ databases">
        <title>Evolution of pathogenesis and genome organization in the Tremellales.</title>
        <authorList>
            <person name="Cuomo C."/>
            <person name="Litvintseva A."/>
            <person name="Heitman J."/>
            <person name="Chen Y."/>
            <person name="Sun S."/>
            <person name="Springer D."/>
            <person name="Dromer F."/>
            <person name="Young S."/>
            <person name="Zeng Q."/>
            <person name="Chapman S."/>
            <person name="Gujja S."/>
            <person name="Saif S."/>
            <person name="Birren B."/>
        </authorList>
    </citation>
    <scope>NUCLEOTIDE SEQUENCE [LARGE SCALE GENOMIC DNA]</scope>
    <source>
        <strain evidence="1 2">ATCC 28783</strain>
    </source>
</reference>
<sequence>MPVDIAARRLSIDPIVVGLPERLDEGGYIHSRRVQVFLVRNLKRINKLEKDLNYHLMRLRAKSKEKSFRRSKTIEQVTEKGQERIDRSMTKIGVDVGKTDRGESARTDKLTVGSPPAALYTAAVDTQYRRDHLLTIGRGGSWSFKQWCDLEGVLRALRPEATFVAIVDYRVMVRPPNGVGELIPLIISIEDWSIARDREREFYLDLLDRMEREYRRPPGQPRRRFTLCG</sequence>
<evidence type="ECO:0000313" key="2">
    <source>
        <dbReference type="Proteomes" id="UP000289152"/>
    </source>
</evidence>
<organism evidence="1 2">
    <name type="scientific">Tremella mesenterica</name>
    <name type="common">Jelly fungus</name>
    <dbReference type="NCBI Taxonomy" id="5217"/>
    <lineage>
        <taxon>Eukaryota</taxon>
        <taxon>Fungi</taxon>
        <taxon>Dikarya</taxon>
        <taxon>Basidiomycota</taxon>
        <taxon>Agaricomycotina</taxon>
        <taxon>Tremellomycetes</taxon>
        <taxon>Tremellales</taxon>
        <taxon>Tremellaceae</taxon>
        <taxon>Tremella</taxon>
    </lineage>
</organism>
<protein>
    <submittedName>
        <fullName evidence="1">Uncharacterized protein</fullName>
    </submittedName>
</protein>
<dbReference type="VEuPathDB" id="FungiDB:TREMEDRAFT_62374"/>
<proteinExistence type="predicted"/>